<protein>
    <submittedName>
        <fullName evidence="2">Uncharacterized protein</fullName>
    </submittedName>
</protein>
<sequence>MSSCCRTCDHRNHAVNTSSNSAPILLDVCLIALSFKTPVSSFHNPKPYSGLQHLLWNIKDAADSTSHPTTFTRWSPCLMDPKKVVILTTASETCSHPNSSVFEPVLKYLASPPHVQHVLLDYSVTSLASSHDERTPCDVIVLRAPNPGIAGAIGKRFGWDPKRSSLSAHMESCAPAAFSRPGDLVRDFWAWAEIQPSAPESPSTTGSVVSSNGYESNPDYSRPNGGGLISTNSDEKNMALFFAEDDERRNMEDETLVMLFQWSSHVNADRFKHPLQKSYGQNGEEVSADLWDRHVAHPVRQLTGVGAKADMYKLELRDVEDRPESSRAAVRMRSGSARLSVMANRMSGLWK</sequence>
<feature type="compositionally biased region" description="Polar residues" evidence="1">
    <location>
        <begin position="198"/>
        <end position="219"/>
    </location>
</feature>
<organism evidence="2 3">
    <name type="scientific">Corynespora cassiicola Philippines</name>
    <dbReference type="NCBI Taxonomy" id="1448308"/>
    <lineage>
        <taxon>Eukaryota</taxon>
        <taxon>Fungi</taxon>
        <taxon>Dikarya</taxon>
        <taxon>Ascomycota</taxon>
        <taxon>Pezizomycotina</taxon>
        <taxon>Dothideomycetes</taxon>
        <taxon>Pleosporomycetidae</taxon>
        <taxon>Pleosporales</taxon>
        <taxon>Corynesporascaceae</taxon>
        <taxon>Corynespora</taxon>
    </lineage>
</organism>
<dbReference type="Proteomes" id="UP000240883">
    <property type="component" value="Unassembled WGS sequence"/>
</dbReference>
<evidence type="ECO:0000313" key="3">
    <source>
        <dbReference type="Proteomes" id="UP000240883"/>
    </source>
</evidence>
<dbReference type="OrthoDB" id="3788658at2759"/>
<dbReference type="EMBL" id="KZ678133">
    <property type="protein sequence ID" value="PSN68658.1"/>
    <property type="molecule type" value="Genomic_DNA"/>
</dbReference>
<dbReference type="AlphaFoldDB" id="A0A2T2NU95"/>
<keyword evidence="3" id="KW-1185">Reference proteome</keyword>
<reference evidence="2 3" key="1">
    <citation type="journal article" date="2018" name="Front. Microbiol.">
        <title>Genome-Wide Analysis of Corynespora cassiicola Leaf Fall Disease Putative Effectors.</title>
        <authorList>
            <person name="Lopez D."/>
            <person name="Ribeiro S."/>
            <person name="Label P."/>
            <person name="Fumanal B."/>
            <person name="Venisse J.S."/>
            <person name="Kohler A."/>
            <person name="de Oliveira R.R."/>
            <person name="Labutti K."/>
            <person name="Lipzen A."/>
            <person name="Lail K."/>
            <person name="Bauer D."/>
            <person name="Ohm R.A."/>
            <person name="Barry K.W."/>
            <person name="Spatafora J."/>
            <person name="Grigoriev I.V."/>
            <person name="Martin F.M."/>
            <person name="Pujade-Renaud V."/>
        </authorList>
    </citation>
    <scope>NUCLEOTIDE SEQUENCE [LARGE SCALE GENOMIC DNA]</scope>
    <source>
        <strain evidence="2 3">Philippines</strain>
    </source>
</reference>
<feature type="region of interest" description="Disordered" evidence="1">
    <location>
        <begin position="197"/>
        <end position="232"/>
    </location>
</feature>
<evidence type="ECO:0000256" key="1">
    <source>
        <dbReference type="SAM" id="MobiDB-lite"/>
    </source>
</evidence>
<name>A0A2T2NU95_CORCC</name>
<proteinExistence type="predicted"/>
<gene>
    <name evidence="2" type="ORF">BS50DRAFT_321642</name>
</gene>
<accession>A0A2T2NU95</accession>
<evidence type="ECO:0000313" key="2">
    <source>
        <dbReference type="EMBL" id="PSN68658.1"/>
    </source>
</evidence>